<evidence type="ECO:0000313" key="9">
    <source>
        <dbReference type="Proteomes" id="UP000203645"/>
    </source>
</evidence>
<dbReference type="Gene3D" id="3.40.50.300">
    <property type="entry name" value="P-loop containing nucleotide triphosphate hydrolases"/>
    <property type="match status" value="1"/>
</dbReference>
<dbReference type="SUPFAM" id="SSF52540">
    <property type="entry name" value="P-loop containing nucleoside triphosphate hydrolases"/>
    <property type="match status" value="1"/>
</dbReference>
<dbReference type="EMBL" id="KM035804">
    <property type="protein sequence ID" value="AIE58040.1"/>
    <property type="molecule type" value="Genomic_DNA"/>
</dbReference>
<name>A0A0B4MZZ9_9VIRU</name>
<sequence>MNSTVEWNPGDTFAGVVRLAGTADGCLTPSTAPLWGEPFLDHYLGPQEGPTPGSPEHWACATGALFCRLLRSRLTQTIRGNPLLIVQVEKAQGGRWHIHYAYEPAGSSAREGADVLRRVTQDAASIMMTVDPWTVMPRKNKQGGWRRVDKSFINNYLLPKQYPECVWRCSDFNFIESSRETDVIEPEPEEPDGGGTSKKGTKLKQTERWCLTHAIYTDKAWLQHSHSSFYNHKATTTGCHMMNQALAAARMQATGPDFINLRLQMNPGWEDEPATEPKNNKVIQLLTYQNLDPGYCAVIFYKWLCKETGKKNCIWFYGPPTTGKSWIADGLARFVANYGTVNHNNPNFPFQDLVDKALGWWDEGMMTIEKVEQFKMLAGGLPTRVDMKCRQSVEIIPPPLMITSNGDITLVHQGNIMSVEHRPAIQDRTMQFCFNSRLSNDFGVCPEEHMREFLVWGRKLSNRDKWYPESAMHRPIPFQVLPCDRALPCLPWRDPAEPDTKKARTEATTPPAPPPSPEDPGEGPSAQPDQDLLEKICKYYTYYFKQKHPMKQH</sequence>
<feature type="compositionally biased region" description="Basic and acidic residues" evidence="6">
    <location>
        <begin position="494"/>
        <end position="505"/>
    </location>
</feature>
<keyword evidence="5" id="KW-0067">ATP-binding</keyword>
<reference evidence="8 9" key="1">
    <citation type="journal article" date="2015" name="Virus Genes">
        <title>Sesavirus: prototype of a new parvovirus genus in feces of a sea lion.</title>
        <authorList>
            <person name="Phan T.G."/>
            <person name="Gulland F."/>
            <person name="Simeone C."/>
            <person name="Deng X."/>
            <person name="Delwart E."/>
        </authorList>
    </citation>
    <scope>NUCLEOTIDE SEQUENCE [LARGE SCALE GENOMIC DNA]</scope>
    <source>
        <strain evidence="8 9">CSL10538</strain>
    </source>
</reference>
<feature type="compositionally biased region" description="Acidic residues" evidence="6">
    <location>
        <begin position="183"/>
        <end position="192"/>
    </location>
</feature>
<protein>
    <submittedName>
        <fullName evidence="8">NS1</fullName>
    </submittedName>
</protein>
<comment type="subcellular location">
    <subcellularLocation>
        <location evidence="1">Host nucleus</location>
    </subcellularLocation>
</comment>
<dbReference type="Gene3D" id="3.40.1310.20">
    <property type="match status" value="1"/>
</dbReference>
<feature type="domain" description="SF3 helicase" evidence="7">
    <location>
        <begin position="290"/>
        <end position="447"/>
    </location>
</feature>
<evidence type="ECO:0000256" key="6">
    <source>
        <dbReference type="SAM" id="MobiDB-lite"/>
    </source>
</evidence>
<keyword evidence="2" id="KW-1048">Host nucleus</keyword>
<dbReference type="Pfam" id="PF01057">
    <property type="entry name" value="Parvo_NS1"/>
    <property type="match status" value="1"/>
</dbReference>
<dbReference type="RefSeq" id="YP_009116876.1">
    <property type="nucleotide sequence ID" value="NC_026251.1"/>
</dbReference>
<evidence type="ECO:0000256" key="2">
    <source>
        <dbReference type="ARBA" id="ARBA00022562"/>
    </source>
</evidence>
<proteinExistence type="predicted"/>
<dbReference type="GO" id="GO:0005524">
    <property type="term" value="F:ATP binding"/>
    <property type="evidence" value="ECO:0007669"/>
    <property type="project" value="UniProtKB-KW"/>
</dbReference>
<dbReference type="GO" id="GO:0006260">
    <property type="term" value="P:DNA replication"/>
    <property type="evidence" value="ECO:0007669"/>
    <property type="project" value="UniProtKB-KW"/>
</dbReference>
<keyword evidence="9" id="KW-1185">Reference proteome</keyword>
<keyword evidence="3" id="KW-0235">DNA replication</keyword>
<evidence type="ECO:0000256" key="1">
    <source>
        <dbReference type="ARBA" id="ARBA00004147"/>
    </source>
</evidence>
<dbReference type="PROSITE" id="PS51206">
    <property type="entry name" value="SF3_HELICASE_1"/>
    <property type="match status" value="1"/>
</dbReference>
<feature type="region of interest" description="Disordered" evidence="6">
    <location>
        <begin position="494"/>
        <end position="530"/>
    </location>
</feature>
<dbReference type="InterPro" id="IPR014015">
    <property type="entry name" value="Helicase_SF3_DNA-vir"/>
</dbReference>
<evidence type="ECO:0000256" key="3">
    <source>
        <dbReference type="ARBA" id="ARBA00022705"/>
    </source>
</evidence>
<evidence type="ECO:0000313" key="8">
    <source>
        <dbReference type="EMBL" id="AIE58040.1"/>
    </source>
</evidence>
<dbReference type="Proteomes" id="UP000203645">
    <property type="component" value="Segment"/>
</dbReference>
<keyword evidence="4" id="KW-0547">Nucleotide-binding</keyword>
<dbReference type="GO" id="GO:0019079">
    <property type="term" value="P:viral genome replication"/>
    <property type="evidence" value="ECO:0007669"/>
    <property type="project" value="InterPro"/>
</dbReference>
<dbReference type="GO" id="GO:0042025">
    <property type="term" value="C:host cell nucleus"/>
    <property type="evidence" value="ECO:0007669"/>
    <property type="project" value="UniProtKB-SubCell"/>
</dbReference>
<evidence type="ECO:0000259" key="7">
    <source>
        <dbReference type="PROSITE" id="PS51206"/>
    </source>
</evidence>
<dbReference type="InterPro" id="IPR027417">
    <property type="entry name" value="P-loop_NTPase"/>
</dbReference>
<feature type="region of interest" description="Disordered" evidence="6">
    <location>
        <begin position="180"/>
        <end position="201"/>
    </location>
</feature>
<evidence type="ECO:0000256" key="4">
    <source>
        <dbReference type="ARBA" id="ARBA00022741"/>
    </source>
</evidence>
<dbReference type="KEGG" id="vg:22934512"/>
<dbReference type="GeneID" id="22934512"/>
<dbReference type="OrthoDB" id="2007at10239"/>
<dbReference type="SUPFAM" id="SSF55464">
    <property type="entry name" value="Origin of replication-binding domain, RBD-like"/>
    <property type="match status" value="1"/>
</dbReference>
<dbReference type="InterPro" id="IPR001257">
    <property type="entry name" value="Parvovirus_NS1_helicase"/>
</dbReference>
<organism evidence="8 9">
    <name type="scientific">Sesavirus CSL10538</name>
    <dbReference type="NCBI Taxonomy" id="1519097"/>
    <lineage>
        <taxon>Viruses</taxon>
        <taxon>Monodnaviria</taxon>
        <taxon>Shotokuvirae</taxon>
        <taxon>Cossaviricota</taxon>
        <taxon>Quintoviricetes</taxon>
        <taxon>Piccovirales</taxon>
        <taxon>Parvoviridae</taxon>
    </lineage>
</organism>
<evidence type="ECO:0000256" key="5">
    <source>
        <dbReference type="ARBA" id="ARBA00022840"/>
    </source>
</evidence>
<accession>A0A0B4MZZ9</accession>